<accession>A0ABU0FIR5</accession>
<dbReference type="RefSeq" id="WP_307430222.1">
    <property type="nucleotide sequence ID" value="NZ_JAUSVK010000001.1"/>
</dbReference>
<dbReference type="PANTHER" id="PTHR34203">
    <property type="entry name" value="METHYLTRANSFERASE, FKBM FAMILY PROTEIN"/>
    <property type="match status" value="1"/>
</dbReference>
<feature type="domain" description="Methyltransferase FkbM" evidence="1">
    <location>
        <begin position="103"/>
        <end position="263"/>
    </location>
</feature>
<keyword evidence="2" id="KW-0489">Methyltransferase</keyword>
<dbReference type="GO" id="GO:0008168">
    <property type="term" value="F:methyltransferase activity"/>
    <property type="evidence" value="ECO:0007669"/>
    <property type="project" value="UniProtKB-KW"/>
</dbReference>
<organism evidence="2 3">
    <name type="scientific">Labrys monachus</name>
    <dbReference type="NCBI Taxonomy" id="217067"/>
    <lineage>
        <taxon>Bacteria</taxon>
        <taxon>Pseudomonadati</taxon>
        <taxon>Pseudomonadota</taxon>
        <taxon>Alphaproteobacteria</taxon>
        <taxon>Hyphomicrobiales</taxon>
        <taxon>Xanthobacteraceae</taxon>
        <taxon>Labrys</taxon>
    </lineage>
</organism>
<protein>
    <submittedName>
        <fullName evidence="2">FkbM family methyltransferase</fullName>
    </submittedName>
</protein>
<evidence type="ECO:0000259" key="1">
    <source>
        <dbReference type="Pfam" id="PF05050"/>
    </source>
</evidence>
<gene>
    <name evidence="2" type="ORF">J3R73_003785</name>
</gene>
<proteinExistence type="predicted"/>
<name>A0ABU0FIR5_9HYPH</name>
<sequence length="281" mass="31319">MLDELDQSPYGERAPSAAVARIMGVTRRQPDNWLGRRIAYALRSYARSQLTGPVDTEAMGARFRLYPFTNVCEKKILFTPQFFDPVERDFIRSRLRPDFVFLDVGANIGGYSLAVAAFAGPQARIIAFEPQPQIFERLAYNIAQNPFGTIKAVACAVADHDGELTLFLNCENRGQASVKLVASEQSSGGMIKVPAKSLLSLLREEELTHVDAAKLDVEGAEDLIMEPFLRDAPKSLWPRLLLVENIEGRWHKDVGILLLDHGYRSITISLRNVAFELPDAT</sequence>
<keyword evidence="3" id="KW-1185">Reference proteome</keyword>
<dbReference type="Pfam" id="PF05050">
    <property type="entry name" value="Methyltransf_21"/>
    <property type="match status" value="1"/>
</dbReference>
<dbReference type="InterPro" id="IPR006342">
    <property type="entry name" value="FkbM_mtfrase"/>
</dbReference>
<dbReference type="InterPro" id="IPR029063">
    <property type="entry name" value="SAM-dependent_MTases_sf"/>
</dbReference>
<dbReference type="Proteomes" id="UP001237448">
    <property type="component" value="Unassembled WGS sequence"/>
</dbReference>
<comment type="caution">
    <text evidence="2">The sequence shown here is derived from an EMBL/GenBank/DDBJ whole genome shotgun (WGS) entry which is preliminary data.</text>
</comment>
<dbReference type="EMBL" id="JAUSVK010000001">
    <property type="protein sequence ID" value="MDQ0393993.1"/>
    <property type="molecule type" value="Genomic_DNA"/>
</dbReference>
<dbReference type="GO" id="GO:0032259">
    <property type="term" value="P:methylation"/>
    <property type="evidence" value="ECO:0007669"/>
    <property type="project" value="UniProtKB-KW"/>
</dbReference>
<dbReference type="PANTHER" id="PTHR34203:SF15">
    <property type="entry name" value="SLL1173 PROTEIN"/>
    <property type="match status" value="1"/>
</dbReference>
<evidence type="ECO:0000313" key="3">
    <source>
        <dbReference type="Proteomes" id="UP001237448"/>
    </source>
</evidence>
<dbReference type="SUPFAM" id="SSF53335">
    <property type="entry name" value="S-adenosyl-L-methionine-dependent methyltransferases"/>
    <property type="match status" value="1"/>
</dbReference>
<keyword evidence="2" id="KW-0808">Transferase</keyword>
<dbReference type="Gene3D" id="3.40.50.150">
    <property type="entry name" value="Vaccinia Virus protein VP39"/>
    <property type="match status" value="1"/>
</dbReference>
<dbReference type="InterPro" id="IPR052514">
    <property type="entry name" value="SAM-dependent_MTase"/>
</dbReference>
<reference evidence="2 3" key="1">
    <citation type="submission" date="2023-07" db="EMBL/GenBank/DDBJ databases">
        <title>Genomic Encyclopedia of Type Strains, Phase IV (KMG-IV): sequencing the most valuable type-strain genomes for metagenomic binning, comparative biology and taxonomic classification.</title>
        <authorList>
            <person name="Goeker M."/>
        </authorList>
    </citation>
    <scope>NUCLEOTIDE SEQUENCE [LARGE SCALE GENOMIC DNA]</scope>
    <source>
        <strain evidence="2 3">DSM 5896</strain>
    </source>
</reference>
<dbReference type="NCBIfam" id="TIGR01444">
    <property type="entry name" value="fkbM_fam"/>
    <property type="match status" value="1"/>
</dbReference>
<evidence type="ECO:0000313" key="2">
    <source>
        <dbReference type="EMBL" id="MDQ0393993.1"/>
    </source>
</evidence>